<evidence type="ECO:0000313" key="11">
    <source>
        <dbReference type="EMBL" id="KAG5594920.1"/>
    </source>
</evidence>
<evidence type="ECO:0000256" key="3">
    <source>
        <dbReference type="ARBA" id="ARBA00009183"/>
    </source>
</evidence>
<comment type="pathway">
    <text evidence="2">Plant hormone metabolism; auxin biosynthesis.</text>
</comment>
<dbReference type="GO" id="GO:0050660">
    <property type="term" value="F:flavin adenine dinucleotide binding"/>
    <property type="evidence" value="ECO:0007669"/>
    <property type="project" value="TreeGrafter"/>
</dbReference>
<gene>
    <name evidence="11" type="ORF">H5410_036152</name>
</gene>
<evidence type="ECO:0000313" key="12">
    <source>
        <dbReference type="Proteomes" id="UP000824120"/>
    </source>
</evidence>
<organism evidence="11 12">
    <name type="scientific">Solanum commersonii</name>
    <name type="common">Commerson's wild potato</name>
    <name type="synonym">Commerson's nightshade</name>
    <dbReference type="NCBI Taxonomy" id="4109"/>
    <lineage>
        <taxon>Eukaryota</taxon>
        <taxon>Viridiplantae</taxon>
        <taxon>Streptophyta</taxon>
        <taxon>Embryophyta</taxon>
        <taxon>Tracheophyta</taxon>
        <taxon>Spermatophyta</taxon>
        <taxon>Magnoliopsida</taxon>
        <taxon>eudicotyledons</taxon>
        <taxon>Gunneridae</taxon>
        <taxon>Pentapetalae</taxon>
        <taxon>asterids</taxon>
        <taxon>lamiids</taxon>
        <taxon>Solanales</taxon>
        <taxon>Solanaceae</taxon>
        <taxon>Solanoideae</taxon>
        <taxon>Solaneae</taxon>
        <taxon>Solanum</taxon>
    </lineage>
</organism>
<dbReference type="InterPro" id="IPR036188">
    <property type="entry name" value="FAD/NAD-bd_sf"/>
</dbReference>
<dbReference type="Proteomes" id="UP000824120">
    <property type="component" value="Chromosome 7"/>
</dbReference>
<comment type="cofactor">
    <cofactor evidence="1">
        <name>FAD</name>
        <dbReference type="ChEBI" id="CHEBI:57692"/>
    </cofactor>
</comment>
<evidence type="ECO:0000256" key="8">
    <source>
        <dbReference type="ARBA" id="ARBA00023070"/>
    </source>
</evidence>
<dbReference type="InterPro" id="IPR050982">
    <property type="entry name" value="Auxin_biosynth/cation_transpt"/>
</dbReference>
<dbReference type="GO" id="GO:0009851">
    <property type="term" value="P:auxin biosynthetic process"/>
    <property type="evidence" value="ECO:0007669"/>
    <property type="project" value="UniProtKB-KW"/>
</dbReference>
<keyword evidence="4" id="KW-0285">Flavoprotein</keyword>
<dbReference type="OrthoDB" id="66881at2759"/>
<keyword evidence="7" id="KW-0560">Oxidoreductase</keyword>
<evidence type="ECO:0000256" key="7">
    <source>
        <dbReference type="ARBA" id="ARBA00023002"/>
    </source>
</evidence>
<reference evidence="11 12" key="1">
    <citation type="submission" date="2020-09" db="EMBL/GenBank/DDBJ databases">
        <title>De no assembly of potato wild relative species, Solanum commersonii.</title>
        <authorList>
            <person name="Cho K."/>
        </authorList>
    </citation>
    <scope>NUCLEOTIDE SEQUENCE [LARGE SCALE GENOMIC DNA]</scope>
    <source>
        <strain evidence="11">LZ3.2</strain>
        <tissue evidence="11">Leaf</tissue>
    </source>
</reference>
<accession>A0A9J5Y5N0</accession>
<dbReference type="EC" id="1.14.13.168" evidence="9"/>
<keyword evidence="6" id="KW-0521">NADP</keyword>
<evidence type="ECO:0000256" key="9">
    <source>
        <dbReference type="ARBA" id="ARBA00039148"/>
    </source>
</evidence>
<sequence length="77" mass="8889">MEEIGITLVGVGLSGIAVSACLNKLGINDIVLEKQYCCAYFHMQLHHLSICRKKEFIQYLYEYIEQFNIKPKFQTCV</sequence>
<dbReference type="AlphaFoldDB" id="A0A9J5Y5N0"/>
<protein>
    <recommendedName>
        <fullName evidence="9">indole-3-pyruvate monooxygenase</fullName>
        <ecNumber evidence="9">1.14.13.168</ecNumber>
    </recommendedName>
</protein>
<comment type="caution">
    <text evidence="11">The sequence shown here is derived from an EMBL/GenBank/DDBJ whole genome shotgun (WGS) entry which is preliminary data.</text>
</comment>
<comment type="similarity">
    <text evidence="3">Belongs to the FMO family.</text>
</comment>
<evidence type="ECO:0000256" key="10">
    <source>
        <dbReference type="ARBA" id="ARBA00047707"/>
    </source>
</evidence>
<evidence type="ECO:0000256" key="1">
    <source>
        <dbReference type="ARBA" id="ARBA00001974"/>
    </source>
</evidence>
<dbReference type="SUPFAM" id="SSF51905">
    <property type="entry name" value="FAD/NAD(P)-binding domain"/>
    <property type="match status" value="1"/>
</dbReference>
<keyword evidence="8" id="KW-0073">Auxin biosynthesis</keyword>
<evidence type="ECO:0000256" key="6">
    <source>
        <dbReference type="ARBA" id="ARBA00022857"/>
    </source>
</evidence>
<evidence type="ECO:0000256" key="5">
    <source>
        <dbReference type="ARBA" id="ARBA00022827"/>
    </source>
</evidence>
<evidence type="ECO:0000256" key="4">
    <source>
        <dbReference type="ARBA" id="ARBA00022630"/>
    </source>
</evidence>
<name>A0A9J5Y5N0_SOLCO</name>
<evidence type="ECO:0000256" key="2">
    <source>
        <dbReference type="ARBA" id="ARBA00004814"/>
    </source>
</evidence>
<feature type="non-terminal residue" evidence="11">
    <location>
        <position position="1"/>
    </location>
</feature>
<dbReference type="GO" id="GO:0103075">
    <property type="term" value="F:indole-3-pyruvate monooxygenase activity"/>
    <property type="evidence" value="ECO:0007669"/>
    <property type="project" value="UniProtKB-EC"/>
</dbReference>
<dbReference type="PANTHER" id="PTHR43539">
    <property type="entry name" value="FLAVIN-BINDING MONOOXYGENASE-LIKE PROTEIN (AFU_ORTHOLOGUE AFUA_4G09220)"/>
    <property type="match status" value="1"/>
</dbReference>
<comment type="catalytic activity">
    <reaction evidence="10">
        <text>indole-3-pyruvate + NADPH + O2 + H(+) = (indol-3-yl)acetate + CO2 + NADP(+) + H2O</text>
        <dbReference type="Rhea" id="RHEA:34331"/>
        <dbReference type="ChEBI" id="CHEBI:15377"/>
        <dbReference type="ChEBI" id="CHEBI:15378"/>
        <dbReference type="ChEBI" id="CHEBI:15379"/>
        <dbReference type="ChEBI" id="CHEBI:16526"/>
        <dbReference type="ChEBI" id="CHEBI:17640"/>
        <dbReference type="ChEBI" id="CHEBI:30854"/>
        <dbReference type="ChEBI" id="CHEBI:57783"/>
        <dbReference type="ChEBI" id="CHEBI:58349"/>
        <dbReference type="EC" id="1.14.13.168"/>
    </reaction>
</comment>
<dbReference type="PANTHER" id="PTHR43539:SF12">
    <property type="entry name" value="FLAVIN-CONTAINING MONOOXYGENASE"/>
    <property type="match status" value="1"/>
</dbReference>
<proteinExistence type="inferred from homology"/>
<dbReference type="EMBL" id="JACXVP010000007">
    <property type="protein sequence ID" value="KAG5594920.1"/>
    <property type="molecule type" value="Genomic_DNA"/>
</dbReference>
<keyword evidence="12" id="KW-1185">Reference proteome</keyword>
<keyword evidence="5" id="KW-0274">FAD</keyword>